<dbReference type="Proteomes" id="UP001205486">
    <property type="component" value="Unassembled WGS sequence"/>
</dbReference>
<dbReference type="EMBL" id="JALJZS010000002">
    <property type="protein sequence ID" value="MCP1999634.1"/>
    <property type="molecule type" value="Genomic_DNA"/>
</dbReference>
<evidence type="ECO:0000313" key="1">
    <source>
        <dbReference type="EMBL" id="MCP1999634.1"/>
    </source>
</evidence>
<reference evidence="1" key="1">
    <citation type="submission" date="2022-03" db="EMBL/GenBank/DDBJ databases">
        <title>Interactions between chemoautotrophic and heterotrophic bacteria.</title>
        <authorList>
            <person name="Santoro A."/>
        </authorList>
    </citation>
    <scope>NUCLEOTIDE SEQUENCE</scope>
    <source>
        <strain evidence="1">Nb-106</strain>
    </source>
</reference>
<organism evidence="1 2">
    <name type="scientific">Nitrobacter winogradskyi</name>
    <name type="common">Nitrobacter agilis</name>
    <dbReference type="NCBI Taxonomy" id="913"/>
    <lineage>
        <taxon>Bacteria</taxon>
        <taxon>Pseudomonadati</taxon>
        <taxon>Pseudomonadota</taxon>
        <taxon>Alphaproteobacteria</taxon>
        <taxon>Hyphomicrobiales</taxon>
        <taxon>Nitrobacteraceae</taxon>
        <taxon>Nitrobacter</taxon>
    </lineage>
</organism>
<protein>
    <submittedName>
        <fullName evidence="1">Uncharacterized LabA/DUF88 family protein</fullName>
    </submittedName>
</protein>
<gene>
    <name evidence="1" type="ORF">J2S34_002082</name>
</gene>
<name>A0ACC6AIQ2_NITWI</name>
<comment type="caution">
    <text evidence="1">The sequence shown here is derived from an EMBL/GenBank/DDBJ whole genome shotgun (WGS) entry which is preliminary data.</text>
</comment>
<keyword evidence="2" id="KW-1185">Reference proteome</keyword>
<evidence type="ECO:0000313" key="2">
    <source>
        <dbReference type="Proteomes" id="UP001205486"/>
    </source>
</evidence>
<proteinExistence type="predicted"/>
<accession>A0ACC6AIQ2</accession>
<sequence>MLKVQESASHPKLELPLSPSDGVGMFGPGRFAMIIDGESLHHALRMIGTDIDYKKLLGMFFGQSFLVSATYHAIAPSGEPSGRRALLDWLEYNGYRVREKRGRFTARSAGRGAQEEGVSLEMAVDALDITPRIDNLVLFSGDGDLAPVVRAVQRKGICVSAVSTLASKPPLIADRLRRQVDRYFDLRDLMPHLHLQRNAS</sequence>